<dbReference type="Gene3D" id="3.40.1230.10">
    <property type="entry name" value="MTH938-like"/>
    <property type="match status" value="1"/>
</dbReference>
<protein>
    <recommendedName>
        <fullName evidence="4">NADH dehydrogenase [ubiquinone] 1 alpha subcomplex assembly factor 3</fullName>
    </recommendedName>
</protein>
<dbReference type="GO" id="GO:0005743">
    <property type="term" value="C:mitochondrial inner membrane"/>
    <property type="evidence" value="ECO:0007669"/>
    <property type="project" value="TreeGrafter"/>
</dbReference>
<keyword evidence="3" id="KW-1185">Reference proteome</keyword>
<sequence>MALSAARLLRTLSRPAAAPRPLHALSRRYTADNRNLPRPTDPSQGGYSGKENDRFQYDMKAPLLDAGIANIFQVPEDMLSVSETLPTGFRLNNARTVHGPLLIVNNEAFGLNIPPPTPDGQGKVANPLQILDPDALRVLNVVSPKPELLVVGGGARVAMLSASAREYLTRIGIKVELASSRYAVGTFNTLCEEGRNAALLALPAAVA</sequence>
<comment type="caution">
    <text evidence="2">The sequence shown here is derived from an EMBL/GenBank/DDBJ whole genome shotgun (WGS) entry which is preliminary data.</text>
</comment>
<accession>A0A9W7XW50</accession>
<dbReference type="PANTHER" id="PTHR21192:SF2">
    <property type="entry name" value="NADH DEHYDROGENASE [UBIQUINONE] 1 ALPHA SUBCOMPLEX ASSEMBLY FACTOR 3"/>
    <property type="match status" value="1"/>
</dbReference>
<dbReference type="Pfam" id="PF04430">
    <property type="entry name" value="DUF498"/>
    <property type="match status" value="1"/>
</dbReference>
<evidence type="ECO:0000256" key="1">
    <source>
        <dbReference type="SAM" id="MobiDB-lite"/>
    </source>
</evidence>
<dbReference type="PANTHER" id="PTHR21192">
    <property type="entry name" value="NUCLEAR PROTEIN E3-3"/>
    <property type="match status" value="1"/>
</dbReference>
<dbReference type="Proteomes" id="UP001149813">
    <property type="component" value="Unassembled WGS sequence"/>
</dbReference>
<dbReference type="AlphaFoldDB" id="A0A9W7XW50"/>
<reference evidence="2" key="1">
    <citation type="submission" date="2022-07" db="EMBL/GenBank/DDBJ databases">
        <title>Phylogenomic reconstructions and comparative analyses of Kickxellomycotina fungi.</title>
        <authorList>
            <person name="Reynolds N.K."/>
            <person name="Stajich J.E."/>
            <person name="Barry K."/>
            <person name="Grigoriev I.V."/>
            <person name="Crous P."/>
            <person name="Smith M.E."/>
        </authorList>
    </citation>
    <scope>NUCLEOTIDE SEQUENCE</scope>
    <source>
        <strain evidence="2">NBRC 32514</strain>
    </source>
</reference>
<dbReference type="SUPFAM" id="SSF64076">
    <property type="entry name" value="MTH938-like"/>
    <property type="match status" value="1"/>
</dbReference>
<organism evidence="2 3">
    <name type="scientific">Coemansia erecta</name>
    <dbReference type="NCBI Taxonomy" id="147472"/>
    <lineage>
        <taxon>Eukaryota</taxon>
        <taxon>Fungi</taxon>
        <taxon>Fungi incertae sedis</taxon>
        <taxon>Zoopagomycota</taxon>
        <taxon>Kickxellomycotina</taxon>
        <taxon>Kickxellomycetes</taxon>
        <taxon>Kickxellales</taxon>
        <taxon>Kickxellaceae</taxon>
        <taxon>Coemansia</taxon>
    </lineage>
</organism>
<dbReference type="OrthoDB" id="20681at2759"/>
<evidence type="ECO:0000313" key="2">
    <source>
        <dbReference type="EMBL" id="KAJ1719763.1"/>
    </source>
</evidence>
<gene>
    <name evidence="2" type="ORF">LPJ53_005526</name>
</gene>
<dbReference type="EMBL" id="JANBOJ010000345">
    <property type="protein sequence ID" value="KAJ1719763.1"/>
    <property type="molecule type" value="Genomic_DNA"/>
</dbReference>
<dbReference type="InterPro" id="IPR007523">
    <property type="entry name" value="NDUFAF3/AAMDC"/>
</dbReference>
<dbReference type="InterPro" id="IPR036748">
    <property type="entry name" value="MTH938-like_sf"/>
</dbReference>
<evidence type="ECO:0008006" key="4">
    <source>
        <dbReference type="Google" id="ProtNLM"/>
    </source>
</evidence>
<proteinExistence type="predicted"/>
<dbReference type="GO" id="GO:0032981">
    <property type="term" value="P:mitochondrial respiratory chain complex I assembly"/>
    <property type="evidence" value="ECO:0007669"/>
    <property type="project" value="TreeGrafter"/>
</dbReference>
<feature type="region of interest" description="Disordered" evidence="1">
    <location>
        <begin position="20"/>
        <end position="52"/>
    </location>
</feature>
<evidence type="ECO:0000313" key="3">
    <source>
        <dbReference type="Proteomes" id="UP001149813"/>
    </source>
</evidence>
<name>A0A9W7XW50_9FUNG</name>